<feature type="region of interest" description="Disordered" evidence="2">
    <location>
        <begin position="136"/>
        <end position="206"/>
    </location>
</feature>
<evidence type="ECO:0000313" key="4">
    <source>
        <dbReference type="Proteomes" id="UP000198775"/>
    </source>
</evidence>
<dbReference type="AlphaFoldDB" id="A0A1H8REY3"/>
<dbReference type="OrthoDB" id="242361at2157"/>
<dbReference type="InterPro" id="IPR013517">
    <property type="entry name" value="FG-GAP"/>
</dbReference>
<dbReference type="PANTHER" id="PTHR36220:SF1">
    <property type="entry name" value="GAMMA TUBULIN COMPLEX COMPONENT C-TERMINAL DOMAIN-CONTAINING PROTEIN"/>
    <property type="match status" value="1"/>
</dbReference>
<sequence>MTGMETDRRAVLSALPVAAVGATGSVVSTAGPGETATGAPPSDGATRSRFRQTAKLRPGDGSAFQNFGSSVALAGETALVGAPLEQDPNGRAAGAAYAFVRPGDGWTQQSKLVPADGDAGDSFGRSVALDGDTALVGAESDEELHGEHGGSAYVFERRGNTSGADPSTGLGTDTDSETRAAGPRVAPGYTDYTTPFLHPETQLQVQ</sequence>
<feature type="region of interest" description="Disordered" evidence="2">
    <location>
        <begin position="25"/>
        <end position="49"/>
    </location>
</feature>
<keyword evidence="4" id="KW-1185">Reference proteome</keyword>
<organism evidence="3 4">
    <name type="scientific">Halorientalis persicus</name>
    <dbReference type="NCBI Taxonomy" id="1367881"/>
    <lineage>
        <taxon>Archaea</taxon>
        <taxon>Methanobacteriati</taxon>
        <taxon>Methanobacteriota</taxon>
        <taxon>Stenosarchaea group</taxon>
        <taxon>Halobacteria</taxon>
        <taxon>Halobacteriales</taxon>
        <taxon>Haloarculaceae</taxon>
        <taxon>Halorientalis</taxon>
    </lineage>
</organism>
<evidence type="ECO:0000256" key="2">
    <source>
        <dbReference type="SAM" id="MobiDB-lite"/>
    </source>
</evidence>
<feature type="compositionally biased region" description="Polar residues" evidence="2">
    <location>
        <begin position="160"/>
        <end position="173"/>
    </location>
</feature>
<dbReference type="Proteomes" id="UP000198775">
    <property type="component" value="Unassembled WGS sequence"/>
</dbReference>
<protein>
    <submittedName>
        <fullName evidence="3">FG-GAP repeat-containing protein</fullName>
    </submittedName>
</protein>
<name>A0A1H8REY3_9EURY</name>
<accession>A0A1H8REY3</accession>
<keyword evidence="1" id="KW-0732">Signal</keyword>
<dbReference type="Gene3D" id="2.130.10.130">
    <property type="entry name" value="Integrin alpha, N-terminal"/>
    <property type="match status" value="1"/>
</dbReference>
<dbReference type="PANTHER" id="PTHR36220">
    <property type="entry name" value="UNNAMED PRODUCT"/>
    <property type="match status" value="1"/>
</dbReference>
<dbReference type="Pfam" id="PF14312">
    <property type="entry name" value="FG-GAP_2"/>
    <property type="match status" value="2"/>
</dbReference>
<evidence type="ECO:0000256" key="1">
    <source>
        <dbReference type="ARBA" id="ARBA00022729"/>
    </source>
</evidence>
<dbReference type="InterPro" id="IPR028994">
    <property type="entry name" value="Integrin_alpha_N"/>
</dbReference>
<gene>
    <name evidence="3" type="ORF">SAMN05216388_101645</name>
</gene>
<proteinExistence type="predicted"/>
<dbReference type="RefSeq" id="WP_092661861.1">
    <property type="nucleotide sequence ID" value="NZ_FOCX01000016.1"/>
</dbReference>
<dbReference type="EMBL" id="FOCX01000016">
    <property type="protein sequence ID" value="SEO65099.1"/>
    <property type="molecule type" value="Genomic_DNA"/>
</dbReference>
<evidence type="ECO:0000313" key="3">
    <source>
        <dbReference type="EMBL" id="SEO65099.1"/>
    </source>
</evidence>
<reference evidence="4" key="1">
    <citation type="submission" date="2016-10" db="EMBL/GenBank/DDBJ databases">
        <authorList>
            <person name="Varghese N."/>
            <person name="Submissions S."/>
        </authorList>
    </citation>
    <scope>NUCLEOTIDE SEQUENCE [LARGE SCALE GENOMIC DNA]</scope>
    <source>
        <strain evidence="4">IBRC-M 10043</strain>
    </source>
</reference>